<accession>A0AAN8L3W0</accession>
<evidence type="ECO:0000256" key="4">
    <source>
        <dbReference type="ARBA" id="ARBA00022840"/>
    </source>
</evidence>
<evidence type="ECO:0000256" key="2">
    <source>
        <dbReference type="ARBA" id="ARBA00022598"/>
    </source>
</evidence>
<keyword evidence="4" id="KW-0067">ATP-binding</keyword>
<dbReference type="GO" id="GO:0005524">
    <property type="term" value="F:ATP binding"/>
    <property type="evidence" value="ECO:0007669"/>
    <property type="project" value="UniProtKB-KW"/>
</dbReference>
<keyword evidence="1" id="KW-0554">One-carbon metabolism</keyword>
<keyword evidence="3" id="KW-0547">Nucleotide-binding</keyword>
<evidence type="ECO:0000256" key="3">
    <source>
        <dbReference type="ARBA" id="ARBA00022741"/>
    </source>
</evidence>
<keyword evidence="6" id="KW-1185">Reference proteome</keyword>
<dbReference type="Proteomes" id="UP001356427">
    <property type="component" value="Unassembled WGS sequence"/>
</dbReference>
<gene>
    <name evidence="5" type="ORF">J4Q44_G00317280</name>
</gene>
<protein>
    <submittedName>
        <fullName evidence="5">Uncharacterized protein</fullName>
    </submittedName>
</protein>
<comment type="caution">
    <text evidence="5">The sequence shown here is derived from an EMBL/GenBank/DDBJ whole genome shotgun (WGS) entry which is preliminary data.</text>
</comment>
<dbReference type="InterPro" id="IPR027417">
    <property type="entry name" value="P-loop_NTPase"/>
</dbReference>
<evidence type="ECO:0000256" key="1">
    <source>
        <dbReference type="ARBA" id="ARBA00022563"/>
    </source>
</evidence>
<dbReference type="GO" id="GO:0004329">
    <property type="term" value="F:formate-tetrahydrofolate ligase activity"/>
    <property type="evidence" value="ECO:0007669"/>
    <property type="project" value="InterPro"/>
</dbReference>
<reference evidence="5 6" key="1">
    <citation type="submission" date="2021-04" db="EMBL/GenBank/DDBJ databases">
        <authorList>
            <person name="De Guttry C."/>
            <person name="Zahm M."/>
            <person name="Klopp C."/>
            <person name="Cabau C."/>
            <person name="Louis A."/>
            <person name="Berthelot C."/>
            <person name="Parey E."/>
            <person name="Roest Crollius H."/>
            <person name="Montfort J."/>
            <person name="Robinson-Rechavi M."/>
            <person name="Bucao C."/>
            <person name="Bouchez O."/>
            <person name="Gislard M."/>
            <person name="Lluch J."/>
            <person name="Milhes M."/>
            <person name="Lampietro C."/>
            <person name="Lopez Roques C."/>
            <person name="Donnadieu C."/>
            <person name="Braasch I."/>
            <person name="Desvignes T."/>
            <person name="Postlethwait J."/>
            <person name="Bobe J."/>
            <person name="Wedekind C."/>
            <person name="Guiguen Y."/>
        </authorList>
    </citation>
    <scope>NUCLEOTIDE SEQUENCE [LARGE SCALE GENOMIC DNA]</scope>
    <source>
        <strain evidence="5">Cs_M1</strain>
        <tissue evidence="5">Blood</tissue>
    </source>
</reference>
<keyword evidence="2" id="KW-0436">Ligase</keyword>
<evidence type="ECO:0000313" key="5">
    <source>
        <dbReference type="EMBL" id="KAK6297145.1"/>
    </source>
</evidence>
<dbReference type="InterPro" id="IPR000559">
    <property type="entry name" value="Formate_THF_ligase"/>
</dbReference>
<name>A0AAN8L3W0_9TELE</name>
<proteinExistence type="predicted"/>
<dbReference type="SUPFAM" id="SSF52540">
    <property type="entry name" value="P-loop containing nucleoside triphosphate hydrolases"/>
    <property type="match status" value="1"/>
</dbReference>
<dbReference type="Pfam" id="PF01268">
    <property type="entry name" value="FTHFS"/>
    <property type="match status" value="1"/>
</dbReference>
<evidence type="ECO:0000313" key="6">
    <source>
        <dbReference type="Proteomes" id="UP001356427"/>
    </source>
</evidence>
<dbReference type="Gene3D" id="3.10.410.10">
    <property type="entry name" value="Formyltetrahydrofolate synthetase, domain 3"/>
    <property type="match status" value="1"/>
</dbReference>
<organism evidence="5 6">
    <name type="scientific">Coregonus suidteri</name>
    <dbReference type="NCBI Taxonomy" id="861788"/>
    <lineage>
        <taxon>Eukaryota</taxon>
        <taxon>Metazoa</taxon>
        <taxon>Chordata</taxon>
        <taxon>Craniata</taxon>
        <taxon>Vertebrata</taxon>
        <taxon>Euteleostomi</taxon>
        <taxon>Actinopterygii</taxon>
        <taxon>Neopterygii</taxon>
        <taxon>Teleostei</taxon>
        <taxon>Protacanthopterygii</taxon>
        <taxon>Salmoniformes</taxon>
        <taxon>Salmonidae</taxon>
        <taxon>Coregoninae</taxon>
        <taxon>Coregonus</taxon>
    </lineage>
</organism>
<dbReference type="AlphaFoldDB" id="A0AAN8L3W0"/>
<sequence length="135" mass="14815">MYGADDVELLPEAQQKVVLFSKQGLGNLPICMAKTHLSLSHDPERKGVPTALPCQSGTSMPMWVLVFSTPWLARRVYLNLQPSPVSMTTTSAPRANSPCLLSEKHWTSFISRGVKASVPSNYCQQQSTPVQQATQ</sequence>
<dbReference type="GO" id="GO:0006730">
    <property type="term" value="P:one-carbon metabolic process"/>
    <property type="evidence" value="ECO:0007669"/>
    <property type="project" value="UniProtKB-KW"/>
</dbReference>
<dbReference type="EMBL" id="JAGTTL010000031">
    <property type="protein sequence ID" value="KAK6297145.1"/>
    <property type="molecule type" value="Genomic_DNA"/>
</dbReference>